<dbReference type="PANTHER" id="PTHR33373">
    <property type="entry name" value="OS07G0479600 PROTEIN"/>
    <property type="match status" value="1"/>
</dbReference>
<protein>
    <submittedName>
        <fullName evidence="1">Uncharacterized protein</fullName>
    </submittedName>
</protein>
<dbReference type="Proteomes" id="UP001327560">
    <property type="component" value="Chromosome 7"/>
</dbReference>
<keyword evidence="2" id="KW-1185">Reference proteome</keyword>
<evidence type="ECO:0000313" key="1">
    <source>
        <dbReference type="EMBL" id="WOL13299.1"/>
    </source>
</evidence>
<reference evidence="1 2" key="1">
    <citation type="submission" date="2023-10" db="EMBL/GenBank/DDBJ databases">
        <title>Chromosome-scale genome assembly provides insights into flower coloration mechanisms of Canna indica.</title>
        <authorList>
            <person name="Li C."/>
        </authorList>
    </citation>
    <scope>NUCLEOTIDE SEQUENCE [LARGE SCALE GENOMIC DNA]</scope>
    <source>
        <tissue evidence="1">Flower</tissue>
    </source>
</reference>
<name>A0AAQ3KR84_9LILI</name>
<gene>
    <name evidence="1" type="ORF">Cni_G22068</name>
</gene>
<dbReference type="AlphaFoldDB" id="A0AAQ3KR84"/>
<proteinExistence type="predicted"/>
<organism evidence="1 2">
    <name type="scientific">Canna indica</name>
    <name type="common">Indian-shot</name>
    <dbReference type="NCBI Taxonomy" id="4628"/>
    <lineage>
        <taxon>Eukaryota</taxon>
        <taxon>Viridiplantae</taxon>
        <taxon>Streptophyta</taxon>
        <taxon>Embryophyta</taxon>
        <taxon>Tracheophyta</taxon>
        <taxon>Spermatophyta</taxon>
        <taxon>Magnoliopsida</taxon>
        <taxon>Liliopsida</taxon>
        <taxon>Zingiberales</taxon>
        <taxon>Cannaceae</taxon>
        <taxon>Canna</taxon>
    </lineage>
</organism>
<evidence type="ECO:0000313" key="2">
    <source>
        <dbReference type="Proteomes" id="UP001327560"/>
    </source>
</evidence>
<sequence>MSLDFLETARRPDRYHRGGREIAAAVWASGRDLDPIRKYGCVRLGMTLLDGCSCKRDPLLAFMGCCLGTSADNISGSERTLLSSFWIDHTSREIEVDINNFLPLDTHHSSGSISVAEDVKVAIQNVNKHSFVNQAAIAWNEMRQEWLGDGSQRSQRTIREPSISWCLTYDDLLSTNQRFPEPIPLPIGLEMDKFNISINDMMIPSGICRLLFPISLVNYCQWMREWDWDHSRQAEAGRQQAAGCRLQAALNKDLLYCKDKEKDFFLGGV</sequence>
<accession>A0AAQ3KR84</accession>
<dbReference type="EMBL" id="CP136896">
    <property type="protein sequence ID" value="WOL13299.1"/>
    <property type="molecule type" value="Genomic_DNA"/>
</dbReference>
<dbReference type="PANTHER" id="PTHR33373:SF28">
    <property type="entry name" value="OS07G0479600 PROTEIN"/>
    <property type="match status" value="1"/>
</dbReference>